<comment type="caution">
    <text evidence="2">The sequence shown here is derived from an EMBL/GenBank/DDBJ whole genome shotgun (WGS) entry which is preliminary data.</text>
</comment>
<proteinExistence type="predicted"/>
<dbReference type="Gene3D" id="3.30.530.20">
    <property type="match status" value="1"/>
</dbReference>
<reference evidence="2 3" key="1">
    <citation type="submission" date="2014-10" db="EMBL/GenBank/DDBJ databases">
        <title>Kaistella jeonii genome.</title>
        <authorList>
            <person name="Clayton J.T."/>
            <person name="Newman J.D."/>
        </authorList>
    </citation>
    <scope>NUCLEOTIDE SEQUENCE [LARGE SCALE GENOMIC DNA]</scope>
    <source>
        <strain evidence="2 3">DSM 17048</strain>
    </source>
</reference>
<dbReference type="OrthoDB" id="1451838at2"/>
<gene>
    <name evidence="2" type="ORF">OA86_11435</name>
</gene>
<keyword evidence="1" id="KW-0472">Membrane</keyword>
<dbReference type="AlphaFoldDB" id="A0A0C1FK70"/>
<keyword evidence="1" id="KW-0812">Transmembrane</keyword>
<keyword evidence="3" id="KW-1185">Reference proteome</keyword>
<dbReference type="Proteomes" id="UP000031473">
    <property type="component" value="Unassembled WGS sequence"/>
</dbReference>
<keyword evidence="1" id="KW-1133">Transmembrane helix</keyword>
<dbReference type="RefSeq" id="WP_039353247.1">
    <property type="nucleotide sequence ID" value="NZ_FOLA01000010.1"/>
</dbReference>
<name>A0A0C1FK70_9FLAO</name>
<evidence type="ECO:0000256" key="1">
    <source>
        <dbReference type="SAM" id="Phobius"/>
    </source>
</evidence>
<evidence type="ECO:0000313" key="3">
    <source>
        <dbReference type="Proteomes" id="UP000031473"/>
    </source>
</evidence>
<feature type="transmembrane region" description="Helical" evidence="1">
    <location>
        <begin position="6"/>
        <end position="25"/>
    </location>
</feature>
<evidence type="ECO:0000313" key="2">
    <source>
        <dbReference type="EMBL" id="KIA88329.1"/>
    </source>
</evidence>
<dbReference type="SUPFAM" id="SSF55961">
    <property type="entry name" value="Bet v1-like"/>
    <property type="match status" value="1"/>
</dbReference>
<accession>A0A0C1FK70</accession>
<dbReference type="InterPro" id="IPR023393">
    <property type="entry name" value="START-like_dom_sf"/>
</dbReference>
<dbReference type="STRING" id="266749.SAMN05421876_11058"/>
<sequence>MRWLKYGTLLIIFFFAVYAVSMYFVEENKNFTIEKEINYPVEKVFPQFNNLQNFSSWNSFFSQNDQLTFEYFMPYEGQGSSMTFHDKKNENIFGDLFIRYANPNKTLRYRLFEGKQSNPYLIDVKFIANHEKTKIVWYIQTPKQPFLKRSLNLLTEDYIADQIDTSMKNLYSMLGNKVDKDKKRESIKFDSLMVENQEGQLLLGLNVNSKNDKNALFKNITINHNKVLNYVKMDLAKKSDEYGEPILITDADNFKDKEVSYFYGIPLSKRIGVSDNNFSFRTLNASKNYVIYYRGNYAGRIKSIQELLLKAKKDTLRSGELQQTFLEEPRDEGNTVIKLSLPVFR</sequence>
<protein>
    <submittedName>
        <fullName evidence="2">Polyketide cyclase</fullName>
    </submittedName>
</protein>
<organism evidence="2 3">
    <name type="scientific">Kaistella jeonii</name>
    <dbReference type="NCBI Taxonomy" id="266749"/>
    <lineage>
        <taxon>Bacteria</taxon>
        <taxon>Pseudomonadati</taxon>
        <taxon>Bacteroidota</taxon>
        <taxon>Flavobacteriia</taxon>
        <taxon>Flavobacteriales</taxon>
        <taxon>Weeksellaceae</taxon>
        <taxon>Chryseobacterium group</taxon>
        <taxon>Kaistella</taxon>
    </lineage>
</organism>
<dbReference type="EMBL" id="JSYL01000008">
    <property type="protein sequence ID" value="KIA88329.1"/>
    <property type="molecule type" value="Genomic_DNA"/>
</dbReference>